<protein>
    <submittedName>
        <fullName evidence="1">Putative cop protein</fullName>
    </submittedName>
</protein>
<name>F1BYR8_STAST</name>
<organism evidence="1">
    <name type="scientific">Staphylococcus staphylolyticus</name>
    <dbReference type="NCBI Taxonomy" id="1287"/>
    <lineage>
        <taxon>Bacteria</taxon>
        <taxon>Bacillati</taxon>
        <taxon>Bacillota</taxon>
        <taxon>Bacilli</taxon>
        <taxon>Bacillales</taxon>
        <taxon>Staphylococcaceae</taxon>
        <taxon>Staphylococcus</taxon>
    </lineage>
</organism>
<keyword evidence="1" id="KW-0614">Plasmid</keyword>
<dbReference type="AlphaFoldDB" id="F1BYR8"/>
<proteinExistence type="predicted"/>
<reference evidence="1" key="1">
    <citation type="journal article" date="2013" name="Plasmid">
        <title>Complete nucleotide sequences of plasmids pACK2 and pACK5 from Staphylococcus simulans biovar staphylolyticus.</title>
        <authorList>
            <person name="Gargis A.S."/>
            <person name="Heath L.S."/>
            <person name="Heath H.E."/>
            <person name="Leblanc P.A."/>
            <person name="Gargis S.R."/>
            <person name="Harris T.H."/>
            <person name="Sloan G.L."/>
        </authorList>
    </citation>
    <scope>NUCLEOTIDE SEQUENCE</scope>
    <source>
        <strain evidence="1">NRRL B-2628</strain>
        <plasmid evidence="1">pACK2</plasmid>
    </source>
</reference>
<sequence length="87" mass="10384">MSLNKFLKHLISLFFLSILIHDISHKTTLFFYKTMPIKSCFFSFPVKFLIRHLKLYYTRYEKATFFVFKHSNTKGSKVFNAACNSYP</sequence>
<evidence type="ECO:0000313" key="1">
    <source>
        <dbReference type="EMBL" id="ADY16741.1"/>
    </source>
</evidence>
<geneLocation type="plasmid" evidence="1">
    <name>pACK2</name>
</geneLocation>
<accession>F1BYR8</accession>
<dbReference type="EMBL" id="HQ170520">
    <property type="protein sequence ID" value="ADY16741.1"/>
    <property type="molecule type" value="Genomic_DNA"/>
</dbReference>